<dbReference type="EC" id="2.7.6.1" evidence="3"/>
<accession>A0A9Q0R718</accession>
<dbReference type="Pfam" id="PF14572">
    <property type="entry name" value="Pribosyl_synth"/>
    <property type="match status" value="1"/>
</dbReference>
<keyword evidence="4" id="KW-0808">Transferase</keyword>
<dbReference type="PANTHER" id="PTHR10210:SF32">
    <property type="entry name" value="RIBOSE-PHOSPHATE PYROPHOSPHOKINASE 2"/>
    <property type="match status" value="1"/>
</dbReference>
<evidence type="ECO:0000256" key="2">
    <source>
        <dbReference type="ARBA" id="ARBA00006478"/>
    </source>
</evidence>
<protein>
    <recommendedName>
        <fullName evidence="3">ribose-phosphate diphosphokinase</fullName>
        <ecNumber evidence="3">2.7.6.1</ecNumber>
    </recommendedName>
</protein>
<comment type="similarity">
    <text evidence="2">Belongs to the ribose-phosphate pyrophosphokinase family.</text>
</comment>
<dbReference type="PANTHER" id="PTHR10210">
    <property type="entry name" value="RIBOSE-PHOSPHATE DIPHOSPHOKINASE FAMILY MEMBER"/>
    <property type="match status" value="1"/>
</dbReference>
<comment type="caution">
    <text evidence="11">The sequence shown here is derived from an EMBL/GenBank/DDBJ whole genome shotgun (WGS) entry which is preliminary data.</text>
</comment>
<comment type="pathway">
    <text evidence="1">Metabolic intermediate biosynthesis; 5-phospho-alpha-D-ribose 1-diphosphate biosynthesis; 5-phospho-alpha-D-ribose 1-diphosphate from D-ribose 5-phosphate (route I): step 1/1.</text>
</comment>
<keyword evidence="12" id="KW-1185">Reference proteome</keyword>
<dbReference type="Proteomes" id="UP001149090">
    <property type="component" value="Unassembled WGS sequence"/>
</dbReference>
<keyword evidence="6" id="KW-0547">Nucleotide-binding</keyword>
<dbReference type="GO" id="GO:0005524">
    <property type="term" value="F:ATP binding"/>
    <property type="evidence" value="ECO:0007669"/>
    <property type="project" value="UniProtKB-KW"/>
</dbReference>
<dbReference type="AlphaFoldDB" id="A0A9Q0R718"/>
<dbReference type="InterPro" id="IPR000836">
    <property type="entry name" value="PRTase_dom"/>
</dbReference>
<dbReference type="GO" id="GO:0005737">
    <property type="term" value="C:cytoplasm"/>
    <property type="evidence" value="ECO:0007669"/>
    <property type="project" value="TreeGrafter"/>
</dbReference>
<dbReference type="GO" id="GO:0006015">
    <property type="term" value="P:5-phosphoribose 1-diphosphate biosynthetic process"/>
    <property type="evidence" value="ECO:0007669"/>
    <property type="project" value="TreeGrafter"/>
</dbReference>
<dbReference type="NCBIfam" id="TIGR01251">
    <property type="entry name" value="ribP_PPkin"/>
    <property type="match status" value="1"/>
</dbReference>
<evidence type="ECO:0000259" key="10">
    <source>
        <dbReference type="Pfam" id="PF13793"/>
    </source>
</evidence>
<dbReference type="GO" id="GO:0004749">
    <property type="term" value="F:ribose phosphate diphosphokinase activity"/>
    <property type="evidence" value="ECO:0007669"/>
    <property type="project" value="UniProtKB-EC"/>
</dbReference>
<dbReference type="InterPro" id="IPR029057">
    <property type="entry name" value="PRTase-like"/>
</dbReference>
<dbReference type="CDD" id="cd06223">
    <property type="entry name" value="PRTases_typeI"/>
    <property type="match status" value="1"/>
</dbReference>
<evidence type="ECO:0000256" key="5">
    <source>
        <dbReference type="ARBA" id="ARBA00022727"/>
    </source>
</evidence>
<dbReference type="Gene3D" id="3.40.50.2020">
    <property type="match status" value="2"/>
</dbReference>
<dbReference type="GO" id="GO:0002189">
    <property type="term" value="C:ribose phosphate diphosphokinase complex"/>
    <property type="evidence" value="ECO:0007669"/>
    <property type="project" value="TreeGrafter"/>
</dbReference>
<dbReference type="GO" id="GO:0006164">
    <property type="term" value="P:purine nucleotide biosynthetic process"/>
    <property type="evidence" value="ECO:0007669"/>
    <property type="project" value="TreeGrafter"/>
</dbReference>
<evidence type="ECO:0000256" key="4">
    <source>
        <dbReference type="ARBA" id="ARBA00022679"/>
    </source>
</evidence>
<dbReference type="InterPro" id="IPR029099">
    <property type="entry name" value="Pribosyltran_N"/>
</dbReference>
<evidence type="ECO:0000313" key="11">
    <source>
        <dbReference type="EMBL" id="KAJ5069642.1"/>
    </source>
</evidence>
<dbReference type="OMA" id="HYAYARS"/>
<keyword evidence="5" id="KW-0545">Nucleotide biosynthesis</keyword>
<dbReference type="SUPFAM" id="SSF53271">
    <property type="entry name" value="PRTase-like"/>
    <property type="match status" value="2"/>
</dbReference>
<dbReference type="SMART" id="SM01400">
    <property type="entry name" value="Pribosyltran_N"/>
    <property type="match status" value="1"/>
</dbReference>
<comment type="catalytic activity">
    <reaction evidence="9">
        <text>D-ribose 5-phosphate + ATP = 5-phospho-alpha-D-ribose 1-diphosphate + AMP + H(+)</text>
        <dbReference type="Rhea" id="RHEA:15609"/>
        <dbReference type="ChEBI" id="CHEBI:15378"/>
        <dbReference type="ChEBI" id="CHEBI:30616"/>
        <dbReference type="ChEBI" id="CHEBI:58017"/>
        <dbReference type="ChEBI" id="CHEBI:78346"/>
        <dbReference type="ChEBI" id="CHEBI:456215"/>
        <dbReference type="EC" id="2.7.6.1"/>
    </reaction>
</comment>
<dbReference type="EMBL" id="JAPDFW010000103">
    <property type="protein sequence ID" value="KAJ5069642.1"/>
    <property type="molecule type" value="Genomic_DNA"/>
</dbReference>
<evidence type="ECO:0000313" key="12">
    <source>
        <dbReference type="Proteomes" id="UP001149090"/>
    </source>
</evidence>
<evidence type="ECO:0000256" key="8">
    <source>
        <dbReference type="ARBA" id="ARBA00022840"/>
    </source>
</evidence>
<dbReference type="InterPro" id="IPR005946">
    <property type="entry name" value="Rib-P_diPkinase"/>
</dbReference>
<evidence type="ECO:0000256" key="6">
    <source>
        <dbReference type="ARBA" id="ARBA00022741"/>
    </source>
</evidence>
<keyword evidence="7" id="KW-0418">Kinase</keyword>
<evidence type="ECO:0000256" key="3">
    <source>
        <dbReference type="ARBA" id="ARBA00013247"/>
    </source>
</evidence>
<dbReference type="Pfam" id="PF13793">
    <property type="entry name" value="Pribosyltran_N"/>
    <property type="match status" value="1"/>
</dbReference>
<proteinExistence type="inferred from homology"/>
<keyword evidence="8" id="KW-0067">ATP-binding</keyword>
<evidence type="ECO:0000256" key="7">
    <source>
        <dbReference type="ARBA" id="ARBA00022777"/>
    </source>
</evidence>
<dbReference type="GO" id="GO:0016301">
    <property type="term" value="F:kinase activity"/>
    <property type="evidence" value="ECO:0007669"/>
    <property type="project" value="UniProtKB-KW"/>
</dbReference>
<evidence type="ECO:0000256" key="1">
    <source>
        <dbReference type="ARBA" id="ARBA00004996"/>
    </source>
</evidence>
<feature type="domain" description="Ribose-phosphate pyrophosphokinase N-terminal" evidence="10">
    <location>
        <begin position="33"/>
        <end position="150"/>
    </location>
</feature>
<gene>
    <name evidence="11" type="ORF">M0811_02212</name>
</gene>
<dbReference type="GO" id="GO:0000287">
    <property type="term" value="F:magnesium ion binding"/>
    <property type="evidence" value="ECO:0007669"/>
    <property type="project" value="InterPro"/>
</dbReference>
<sequence length="345" mass="38877">MSDEKTKIETKIETEIEPKSPIIQKKNGKNKVMILSTKSGEYFADLLLEKLGTDNFERVAMDRKQFAGGEEYYRVDVDKKSDLLDKTVIFVSSTAYDSDFLELVRVGMALSAYGTRRRIFVIPFMGYSTMERATKSGEVVTCKTNCRILSSIPKDGEGNIFFLFDLHVSGIVHYFESTIAFEVYGEQILAEGVRKLNLEPGTFMFASADLGRTAWVSSYSKKFNNTPVAFVRKTRKMEETEVHEVIGEVKGMHVIIYDDMIRSGGTLFHAVDAYLNNGALSIYTVISHFAITSEAVCQKLIDSKITKIITTNSHPMSQIKLVKESDKFIIVDASIPFAKAIRNYF</sequence>
<dbReference type="OrthoDB" id="9449045at2759"/>
<reference evidence="11" key="1">
    <citation type="submission" date="2022-10" db="EMBL/GenBank/DDBJ databases">
        <title>Novel sulphate-reducing endosymbionts in the free-living metamonad Anaeramoeba.</title>
        <authorList>
            <person name="Jerlstrom-Hultqvist J."/>
            <person name="Cepicka I."/>
            <person name="Gallot-Lavallee L."/>
            <person name="Salas-Leiva D."/>
            <person name="Curtis B.A."/>
            <person name="Zahonova K."/>
            <person name="Pipaliya S."/>
            <person name="Dacks J."/>
            <person name="Roger A.J."/>
        </authorList>
    </citation>
    <scope>NUCLEOTIDE SEQUENCE</scope>
    <source>
        <strain evidence="11">BMAN</strain>
    </source>
</reference>
<name>A0A9Q0R718_ANAIG</name>
<evidence type="ECO:0000256" key="9">
    <source>
        <dbReference type="ARBA" id="ARBA00049535"/>
    </source>
</evidence>
<organism evidence="11 12">
    <name type="scientific">Anaeramoeba ignava</name>
    <name type="common">Anaerobic marine amoeba</name>
    <dbReference type="NCBI Taxonomy" id="1746090"/>
    <lineage>
        <taxon>Eukaryota</taxon>
        <taxon>Metamonada</taxon>
        <taxon>Anaeramoebidae</taxon>
        <taxon>Anaeramoeba</taxon>
    </lineage>
</organism>